<accession>X0VD21</accession>
<dbReference type="GO" id="GO:0022857">
    <property type="term" value="F:transmembrane transporter activity"/>
    <property type="evidence" value="ECO:0007669"/>
    <property type="project" value="TreeGrafter"/>
</dbReference>
<dbReference type="EMBL" id="BARS01039170">
    <property type="protein sequence ID" value="GAG16019.1"/>
    <property type="molecule type" value="Genomic_DNA"/>
</dbReference>
<dbReference type="GO" id="GO:0005886">
    <property type="term" value="C:plasma membrane"/>
    <property type="evidence" value="ECO:0007669"/>
    <property type="project" value="TreeGrafter"/>
</dbReference>
<dbReference type="PANTHER" id="PTHR30572">
    <property type="entry name" value="MEMBRANE COMPONENT OF TRANSPORTER-RELATED"/>
    <property type="match status" value="1"/>
</dbReference>
<sequence>MILRNLWRRKVRTALTLLGIAVGIAAIVTLVALSRGIVASYAQVTSRSDAHVLIQAVQGPGQAITLGTGFDEDLLHRMRKMPEVRSASGVIYTLAQMSDLPFFIVFGYEPDQDGIRHFKIVEGVTLSEHRTRRGGKPILLGKIAADSVKKKVGDTVRLEQTAFRIVGIYETGTAMEDAGGVISLRDAQILADMPHQVIFVGLRLHHPDR</sequence>
<dbReference type="InterPro" id="IPR050250">
    <property type="entry name" value="Macrolide_Exporter_MacB"/>
</dbReference>
<name>X0VD21_9ZZZZ</name>
<comment type="caution">
    <text evidence="2">The sequence shown here is derived from an EMBL/GenBank/DDBJ whole genome shotgun (WGS) entry which is preliminary data.</text>
</comment>
<protein>
    <recommendedName>
        <fullName evidence="1">MacB-like periplasmic core domain-containing protein</fullName>
    </recommendedName>
</protein>
<feature type="non-terminal residue" evidence="2">
    <location>
        <position position="209"/>
    </location>
</feature>
<dbReference type="InterPro" id="IPR025857">
    <property type="entry name" value="MacB_PCD"/>
</dbReference>
<proteinExistence type="predicted"/>
<gene>
    <name evidence="2" type="ORF">S01H1_59850</name>
</gene>
<dbReference type="Pfam" id="PF12704">
    <property type="entry name" value="MacB_PCD"/>
    <property type="match status" value="1"/>
</dbReference>
<reference evidence="2" key="1">
    <citation type="journal article" date="2014" name="Front. Microbiol.">
        <title>High frequency of phylogenetically diverse reductive dehalogenase-homologous genes in deep subseafloor sedimentary metagenomes.</title>
        <authorList>
            <person name="Kawai M."/>
            <person name="Futagami T."/>
            <person name="Toyoda A."/>
            <person name="Takaki Y."/>
            <person name="Nishi S."/>
            <person name="Hori S."/>
            <person name="Arai W."/>
            <person name="Tsubouchi T."/>
            <person name="Morono Y."/>
            <person name="Uchiyama I."/>
            <person name="Ito T."/>
            <person name="Fujiyama A."/>
            <person name="Inagaki F."/>
            <person name="Takami H."/>
        </authorList>
    </citation>
    <scope>NUCLEOTIDE SEQUENCE</scope>
    <source>
        <strain evidence="2">Expedition CK06-06</strain>
    </source>
</reference>
<evidence type="ECO:0000313" key="2">
    <source>
        <dbReference type="EMBL" id="GAG16019.1"/>
    </source>
</evidence>
<evidence type="ECO:0000259" key="1">
    <source>
        <dbReference type="Pfam" id="PF12704"/>
    </source>
</evidence>
<organism evidence="2">
    <name type="scientific">marine sediment metagenome</name>
    <dbReference type="NCBI Taxonomy" id="412755"/>
    <lineage>
        <taxon>unclassified sequences</taxon>
        <taxon>metagenomes</taxon>
        <taxon>ecological metagenomes</taxon>
    </lineage>
</organism>
<dbReference type="AlphaFoldDB" id="X0VD21"/>
<dbReference type="PANTHER" id="PTHR30572:SF4">
    <property type="entry name" value="ABC TRANSPORTER PERMEASE YTRF"/>
    <property type="match status" value="1"/>
</dbReference>
<feature type="domain" description="MacB-like periplasmic core" evidence="1">
    <location>
        <begin position="13"/>
        <end position="191"/>
    </location>
</feature>